<accession>A0A511BMM5</accession>
<keyword evidence="8" id="KW-1185">Reference proteome</keyword>
<evidence type="ECO:0000313" key="7">
    <source>
        <dbReference type="EMBL" id="GEL01515.1"/>
    </source>
</evidence>
<dbReference type="Proteomes" id="UP000321405">
    <property type="component" value="Unassembled WGS sequence"/>
</dbReference>
<reference evidence="7 8" key="1">
    <citation type="submission" date="2019-07" db="EMBL/GenBank/DDBJ databases">
        <title>Whole genome shotgun sequence of Swaminathania salitolerans NBRC 104436.</title>
        <authorList>
            <person name="Hosoyama A."/>
            <person name="Uohara A."/>
            <person name="Ohji S."/>
            <person name="Ichikawa N."/>
        </authorList>
    </citation>
    <scope>NUCLEOTIDE SEQUENCE [LARGE SCALE GENOMIC DNA]</scope>
    <source>
        <strain evidence="7 8">NBRC 104436</strain>
    </source>
</reference>
<dbReference type="Gene3D" id="2.40.240.50">
    <property type="entry name" value="Barwin-like endoglucanases"/>
    <property type="match status" value="1"/>
</dbReference>
<dbReference type="AlphaFoldDB" id="A0A511BMM5"/>
<dbReference type="PANTHER" id="PTHR30124:SF0">
    <property type="entry name" value="MEMBRANE-BOUND LYTIC MUREIN TRANSGLYCOSYLASE A"/>
    <property type="match status" value="1"/>
</dbReference>
<proteinExistence type="predicted"/>
<dbReference type="SMART" id="SM00925">
    <property type="entry name" value="MltA"/>
    <property type="match status" value="1"/>
</dbReference>
<dbReference type="Gene3D" id="2.40.40.10">
    <property type="entry name" value="RlpA-like domain"/>
    <property type="match status" value="1"/>
</dbReference>
<dbReference type="EMBL" id="BJVC01000001">
    <property type="protein sequence ID" value="GEL01515.1"/>
    <property type="molecule type" value="Genomic_DNA"/>
</dbReference>
<dbReference type="GO" id="GO:0009253">
    <property type="term" value="P:peptidoglycan catabolic process"/>
    <property type="evidence" value="ECO:0007669"/>
    <property type="project" value="TreeGrafter"/>
</dbReference>
<evidence type="ECO:0000256" key="3">
    <source>
        <dbReference type="ARBA" id="ARBA00023239"/>
    </source>
</evidence>
<dbReference type="InterPro" id="IPR036908">
    <property type="entry name" value="RlpA-like_sf"/>
</dbReference>
<evidence type="ECO:0000256" key="5">
    <source>
        <dbReference type="ARBA" id="ARBA00030918"/>
    </source>
</evidence>
<dbReference type="PANTHER" id="PTHR30124">
    <property type="entry name" value="MEMBRANE-BOUND LYTIC MUREIN TRANSGLYCOSYLASE A"/>
    <property type="match status" value="1"/>
</dbReference>
<feature type="domain" description="Lytic transglycosylase MltA" evidence="6">
    <location>
        <begin position="179"/>
        <end position="330"/>
    </location>
</feature>
<evidence type="ECO:0000259" key="6">
    <source>
        <dbReference type="SMART" id="SM00925"/>
    </source>
</evidence>
<dbReference type="PIRSF" id="PIRSF019422">
    <property type="entry name" value="MltA"/>
    <property type="match status" value="1"/>
</dbReference>
<dbReference type="EC" id="4.2.2.n1" evidence="2"/>
<evidence type="ECO:0000256" key="4">
    <source>
        <dbReference type="ARBA" id="ARBA00023316"/>
    </source>
</evidence>
<dbReference type="GO" id="GO:0004553">
    <property type="term" value="F:hydrolase activity, hydrolyzing O-glycosyl compounds"/>
    <property type="evidence" value="ECO:0007669"/>
    <property type="project" value="InterPro"/>
</dbReference>
<protein>
    <recommendedName>
        <fullName evidence="2">peptidoglycan lytic exotransglycosylase</fullName>
        <ecNumber evidence="2">4.2.2.n1</ecNumber>
    </recommendedName>
    <alternativeName>
        <fullName evidence="5">Murein hydrolase A</fullName>
    </alternativeName>
</protein>
<name>A0A511BMM5_9PROT</name>
<evidence type="ECO:0000256" key="1">
    <source>
        <dbReference type="ARBA" id="ARBA00001420"/>
    </source>
</evidence>
<dbReference type="GO" id="GO:0071555">
    <property type="term" value="P:cell wall organization"/>
    <property type="evidence" value="ECO:0007669"/>
    <property type="project" value="UniProtKB-KW"/>
</dbReference>
<keyword evidence="3" id="KW-0456">Lyase</keyword>
<organism evidence="7 8">
    <name type="scientific">Swaminathania salitolerans</name>
    <dbReference type="NCBI Taxonomy" id="182838"/>
    <lineage>
        <taxon>Bacteria</taxon>
        <taxon>Pseudomonadati</taxon>
        <taxon>Pseudomonadota</taxon>
        <taxon>Alphaproteobacteria</taxon>
        <taxon>Acetobacterales</taxon>
        <taxon>Acetobacteraceae</taxon>
        <taxon>Swaminathania</taxon>
    </lineage>
</organism>
<dbReference type="GO" id="GO:0009254">
    <property type="term" value="P:peptidoglycan turnover"/>
    <property type="evidence" value="ECO:0007669"/>
    <property type="project" value="InterPro"/>
</dbReference>
<evidence type="ECO:0000256" key="2">
    <source>
        <dbReference type="ARBA" id="ARBA00012587"/>
    </source>
</evidence>
<dbReference type="GO" id="GO:0008933">
    <property type="term" value="F:peptidoglycan lytic transglycosylase activity"/>
    <property type="evidence" value="ECO:0007669"/>
    <property type="project" value="TreeGrafter"/>
</dbReference>
<dbReference type="GO" id="GO:0019867">
    <property type="term" value="C:outer membrane"/>
    <property type="evidence" value="ECO:0007669"/>
    <property type="project" value="InterPro"/>
</dbReference>
<comment type="caution">
    <text evidence="7">The sequence shown here is derived from an EMBL/GenBank/DDBJ whole genome shotgun (WGS) entry which is preliminary data.</text>
</comment>
<keyword evidence="4" id="KW-0961">Cell wall biogenesis/degradation</keyword>
<dbReference type="InterPro" id="IPR026044">
    <property type="entry name" value="MltA"/>
</dbReference>
<dbReference type="Pfam" id="PF06725">
    <property type="entry name" value="3D"/>
    <property type="match status" value="1"/>
</dbReference>
<dbReference type="CDD" id="cd14485">
    <property type="entry name" value="mltA_like_LT_A"/>
    <property type="match status" value="1"/>
</dbReference>
<dbReference type="CDD" id="cd14668">
    <property type="entry name" value="mlta_B"/>
    <property type="match status" value="1"/>
</dbReference>
<dbReference type="SUPFAM" id="SSF50685">
    <property type="entry name" value="Barwin-like endoglucanases"/>
    <property type="match status" value="1"/>
</dbReference>
<evidence type="ECO:0000313" key="8">
    <source>
        <dbReference type="Proteomes" id="UP000321405"/>
    </source>
</evidence>
<dbReference type="RefSeq" id="WP_246103579.1">
    <property type="nucleotide sequence ID" value="NZ_BJVC01000001.1"/>
</dbReference>
<gene>
    <name evidence="7" type="ORF">SSA02_06780</name>
</gene>
<sequence length="435" mass="47417">MKRQALRQWGLSRMRRSLAFPRALALMGDIRAHASLSRSFQYSTCLTFRKMMKTVYRPSLALCLALLTSCAAPRTPDDVRLEPVAYATLPNWSSETVSAVMPQLRAECQKLSRLPPETVLGGKAGQIPNGSRAGDWSGACQAIRSVGGGEAAARAYIEQWFAPYLVSDTALFTGYYEPQVVASPTREGAFRIPLYGQPSDLVRTKDTAGNWVTGRWKNGAFVPYYSRAEIDGGALDGKGLELAWLRSPEDLFFLQVQGSGRLVMTNGSVRRVGFAAKNGHPYVPIGRVLVQRGEMAARDVSLSSLRGWLSAHPGEARSVMEENPDYVFFRRIDTIPLDRGAPGAMGVPLTPGRSVAVDRDFLPLGAPVWIDTQIPVRAGGEGRWSHLTLAQDVGSGIHDAARADLFTGWGDEAEFVAGGLRHRGRMVVLLPHPPA</sequence>
<dbReference type="Pfam" id="PF03562">
    <property type="entry name" value="MltA"/>
    <property type="match status" value="1"/>
</dbReference>
<dbReference type="InterPro" id="IPR005300">
    <property type="entry name" value="MltA_B"/>
</dbReference>
<comment type="catalytic activity">
    <reaction evidence="1">
        <text>Exolytic cleavage of the (1-&gt;4)-beta-glycosidic linkage between N-acetylmuramic acid (MurNAc) and N-acetylglucosamine (GlcNAc) residues in peptidoglycan, from either the reducing or the non-reducing ends of the peptidoglycan chains, with concomitant formation of a 1,6-anhydrobond in the MurNAc residue.</text>
        <dbReference type="EC" id="4.2.2.n1"/>
    </reaction>
</comment>
<dbReference type="InterPro" id="IPR010611">
    <property type="entry name" value="3D_dom"/>
</dbReference>